<dbReference type="GO" id="GO:0009011">
    <property type="term" value="F:alpha-1,4-glucan glucosyltransferase (ADP-glucose donor) activity"/>
    <property type="evidence" value="ECO:0007669"/>
    <property type="project" value="UniProtKB-UniRule"/>
</dbReference>
<sequence length="470" mass="52543">MVTGLSNELARRGHDVKIMLPGYASVDDHAVSKEPLRTVDIPILGKTQSATIERLLVRRERAGGVLSPDYVVVGHDGFFNRRGLYQEGNRDYPDNLARFAFFSRAAVEWVRASAESSGWVPDIIHAHDWQAALVPLYLRADRKQRAGLTEIRNILTIHNLGYQGIFPASEYAELGLPPKWFSPAWLEFFGSVNLLKGGIVASDWLTTVSPTYAREIQLPELGFGLDGVLRERHDRLLGITNGIDIDLWDPSRDPWLPSRYSAQDHSGKRLCKTALQQEMQLPVGDHPLIGVVSRLVEQKGIDLVVDALEDMPSIDFQLVVLGTGDPLLERRLRNLEEARPTRVRVRLGFNEELAHRIQAGADIALVPSRYEPCGLTQLCSLRYGTVPVVRKTGGLADTVAGYPGDDSQTPTGFVFDEPTPDAFARALGQALQVYRESDWKRLIESGMKVQVGWEEPARQYEELYRKLCAI</sequence>
<evidence type="ECO:0000256" key="7">
    <source>
        <dbReference type="ARBA" id="ARBA00023056"/>
    </source>
</evidence>
<evidence type="ECO:0000256" key="3">
    <source>
        <dbReference type="ARBA" id="ARBA00004964"/>
    </source>
</evidence>
<evidence type="ECO:0000259" key="9">
    <source>
        <dbReference type="Pfam" id="PF00534"/>
    </source>
</evidence>
<feature type="domain" description="Glycosyl transferase family 1" evidence="9">
    <location>
        <begin position="284"/>
        <end position="432"/>
    </location>
</feature>
<dbReference type="Proteomes" id="UP001179121">
    <property type="component" value="Chromosome"/>
</dbReference>
<dbReference type="PANTHER" id="PTHR45825:SF11">
    <property type="entry name" value="ALPHA AMYLASE DOMAIN-CONTAINING PROTEIN"/>
    <property type="match status" value="1"/>
</dbReference>
<comment type="similarity">
    <text evidence="4 8">Belongs to the glycosyltransferase 1 family. Bacterial/plant glycogen synthase subfamily.</text>
</comment>
<dbReference type="NCBIfam" id="TIGR02095">
    <property type="entry name" value="glgA"/>
    <property type="match status" value="1"/>
</dbReference>
<keyword evidence="7 8" id="KW-0320">Glycogen biosynthesis</keyword>
<dbReference type="SUPFAM" id="SSF53756">
    <property type="entry name" value="UDP-Glycosyltransferase/glycogen phosphorylase"/>
    <property type="match status" value="1"/>
</dbReference>
<dbReference type="Pfam" id="PF00534">
    <property type="entry name" value="Glycos_transf_1"/>
    <property type="match status" value="1"/>
</dbReference>
<dbReference type="GO" id="GO:0005978">
    <property type="term" value="P:glycogen biosynthetic process"/>
    <property type="evidence" value="ECO:0007669"/>
    <property type="project" value="UniProtKB-UniRule"/>
</dbReference>
<evidence type="ECO:0000256" key="6">
    <source>
        <dbReference type="ARBA" id="ARBA00022679"/>
    </source>
</evidence>
<keyword evidence="5 8" id="KW-0328">Glycosyltransferase</keyword>
<dbReference type="InterPro" id="IPR011835">
    <property type="entry name" value="GS/SS"/>
</dbReference>
<gene>
    <name evidence="8" type="primary">glgA</name>
    <name evidence="11" type="ORF">DNFV4_03022</name>
</gene>
<dbReference type="PANTHER" id="PTHR45825">
    <property type="entry name" value="GRANULE-BOUND STARCH SYNTHASE 1, CHLOROPLASTIC/AMYLOPLASTIC"/>
    <property type="match status" value="1"/>
</dbReference>
<dbReference type="AlphaFoldDB" id="A0AA86N0S7"/>
<organism evidence="11 12">
    <name type="scientific">Nitrospira tepida</name>
    <dbReference type="NCBI Taxonomy" id="2973512"/>
    <lineage>
        <taxon>Bacteria</taxon>
        <taxon>Pseudomonadati</taxon>
        <taxon>Nitrospirota</taxon>
        <taxon>Nitrospiria</taxon>
        <taxon>Nitrospirales</taxon>
        <taxon>Nitrospiraceae</taxon>
        <taxon>Nitrospira</taxon>
    </lineage>
</organism>
<evidence type="ECO:0000256" key="5">
    <source>
        <dbReference type="ARBA" id="ARBA00022676"/>
    </source>
</evidence>
<keyword evidence="6 8" id="KW-0808">Transferase</keyword>
<evidence type="ECO:0000256" key="4">
    <source>
        <dbReference type="ARBA" id="ARBA00010281"/>
    </source>
</evidence>
<dbReference type="Gene3D" id="3.40.50.2000">
    <property type="entry name" value="Glycogen Phosphorylase B"/>
    <property type="match status" value="2"/>
</dbReference>
<dbReference type="Pfam" id="PF08323">
    <property type="entry name" value="Glyco_transf_5"/>
    <property type="match status" value="1"/>
</dbReference>
<comment type="function">
    <text evidence="2 8">Synthesizes alpha-1,4-glucan chains using ADP-glucose.</text>
</comment>
<dbReference type="KEGG" id="nti:DNFV4_03022"/>
<protein>
    <recommendedName>
        <fullName evidence="8">Glycogen synthase</fullName>
        <ecNumber evidence="8">2.4.1.21</ecNumber>
    </recommendedName>
    <alternativeName>
        <fullName evidence="8">Starch [bacterial glycogen] synthase</fullName>
    </alternativeName>
</protein>
<comment type="pathway">
    <text evidence="3 8">Glycan biosynthesis; glycogen biosynthesis.</text>
</comment>
<accession>A0AA86N0S7</accession>
<dbReference type="EMBL" id="OX365700">
    <property type="protein sequence ID" value="CAI4032592.1"/>
    <property type="molecule type" value="Genomic_DNA"/>
</dbReference>
<evidence type="ECO:0000256" key="1">
    <source>
        <dbReference type="ARBA" id="ARBA00001478"/>
    </source>
</evidence>
<evidence type="ECO:0000256" key="8">
    <source>
        <dbReference type="HAMAP-Rule" id="MF_00484"/>
    </source>
</evidence>
<dbReference type="InterPro" id="IPR013534">
    <property type="entry name" value="Starch_synth_cat_dom"/>
</dbReference>
<reference evidence="11" key="1">
    <citation type="submission" date="2022-10" db="EMBL/GenBank/DDBJ databases">
        <authorList>
            <person name="Koch H."/>
        </authorList>
    </citation>
    <scope>NUCLEOTIDE SEQUENCE</scope>
    <source>
        <strain evidence="11">DNF</strain>
    </source>
</reference>
<proteinExistence type="inferred from homology"/>
<dbReference type="InterPro" id="IPR001296">
    <property type="entry name" value="Glyco_trans_1"/>
</dbReference>
<dbReference type="HAMAP" id="MF_00484">
    <property type="entry name" value="Glycogen_synth"/>
    <property type="match status" value="1"/>
</dbReference>
<evidence type="ECO:0000256" key="2">
    <source>
        <dbReference type="ARBA" id="ARBA00002764"/>
    </source>
</evidence>
<evidence type="ECO:0000313" key="12">
    <source>
        <dbReference type="Proteomes" id="UP001179121"/>
    </source>
</evidence>
<keyword evidence="12" id="KW-1185">Reference proteome</keyword>
<dbReference type="CDD" id="cd03791">
    <property type="entry name" value="GT5_Glycogen_synthase_DULL1-like"/>
    <property type="match status" value="1"/>
</dbReference>
<comment type="caution">
    <text evidence="8">Lacks conserved residue(s) required for the propagation of feature annotation.</text>
</comment>
<evidence type="ECO:0000313" key="11">
    <source>
        <dbReference type="EMBL" id="CAI4032592.1"/>
    </source>
</evidence>
<dbReference type="NCBIfam" id="NF001899">
    <property type="entry name" value="PRK00654.1-2"/>
    <property type="match status" value="1"/>
</dbReference>
<dbReference type="EC" id="2.4.1.21" evidence="8"/>
<comment type="catalytic activity">
    <reaction evidence="1 8">
        <text>[(1-&gt;4)-alpha-D-glucosyl](n) + ADP-alpha-D-glucose = [(1-&gt;4)-alpha-D-glucosyl](n+1) + ADP + H(+)</text>
        <dbReference type="Rhea" id="RHEA:18189"/>
        <dbReference type="Rhea" id="RHEA-COMP:9584"/>
        <dbReference type="Rhea" id="RHEA-COMP:9587"/>
        <dbReference type="ChEBI" id="CHEBI:15378"/>
        <dbReference type="ChEBI" id="CHEBI:15444"/>
        <dbReference type="ChEBI" id="CHEBI:57498"/>
        <dbReference type="ChEBI" id="CHEBI:456216"/>
        <dbReference type="EC" id="2.4.1.21"/>
    </reaction>
</comment>
<feature type="domain" description="Starch synthase catalytic" evidence="10">
    <location>
        <begin position="1"/>
        <end position="231"/>
    </location>
</feature>
<dbReference type="GO" id="GO:0004373">
    <property type="term" value="F:alpha-1,4-glucan glucosyltransferase (UDP-glucose donor) activity"/>
    <property type="evidence" value="ECO:0007669"/>
    <property type="project" value="InterPro"/>
</dbReference>
<evidence type="ECO:0000259" key="10">
    <source>
        <dbReference type="Pfam" id="PF08323"/>
    </source>
</evidence>
<name>A0AA86N0S7_9BACT</name>